<feature type="transmembrane region" description="Helical" evidence="1">
    <location>
        <begin position="203"/>
        <end position="223"/>
    </location>
</feature>
<feature type="transmembrane region" description="Helical" evidence="1">
    <location>
        <begin position="174"/>
        <end position="197"/>
    </location>
</feature>
<keyword evidence="3" id="KW-1185">Reference proteome</keyword>
<gene>
    <name evidence="2" type="ORF">APR03_003795</name>
</gene>
<dbReference type="RefSeq" id="WP_253838225.1">
    <property type="nucleotide sequence ID" value="NZ_JAMTCS010000012.1"/>
</dbReference>
<sequence>MTNISVHRLLDDAFAGIAVTPDVQDLKEEIRANLLDRVAELTAAGVAPDDAAQRAVDELGDVRALVTDATADGGTLAPATPTAAVSNAAAAAAGQRVPVQRRYMLGMIAAVVVLLLAVLPIVSVIALLAGEADALYLPAAAALFLAGPAVGWIVGASLERETPARYGMPRRRALAYGAATAVLVTGVVAGVEAGLLIGRPFSALAVGVPLLVAGGAWLAYLLATQTNRRKPWLLELEREHARAADRFEREPETAARFGIYTVVIWGVTAAAFLAVGSTVGWLWALLPVLLGVATFMLVLARMLFGRPVHGGEQRVRPVP</sequence>
<comment type="caution">
    <text evidence="2">The sequence shown here is derived from an EMBL/GenBank/DDBJ whole genome shotgun (WGS) entry which is preliminary data.</text>
</comment>
<feature type="transmembrane region" description="Helical" evidence="1">
    <location>
        <begin position="135"/>
        <end position="154"/>
    </location>
</feature>
<feature type="transmembrane region" description="Helical" evidence="1">
    <location>
        <begin position="105"/>
        <end position="129"/>
    </location>
</feature>
<evidence type="ECO:0000313" key="2">
    <source>
        <dbReference type="EMBL" id="MCP2266429.1"/>
    </source>
</evidence>
<dbReference type="AlphaFoldDB" id="A0A9X2G426"/>
<dbReference type="NCBIfam" id="NF038403">
    <property type="entry name" value="perm_prefix_1"/>
    <property type="match status" value="1"/>
</dbReference>
<evidence type="ECO:0000313" key="3">
    <source>
        <dbReference type="Proteomes" id="UP001139493"/>
    </source>
</evidence>
<feature type="transmembrane region" description="Helical" evidence="1">
    <location>
        <begin position="281"/>
        <end position="304"/>
    </location>
</feature>
<keyword evidence="1" id="KW-1133">Transmembrane helix</keyword>
<organism evidence="2 3">
    <name type="scientific">Promicromonospora thailandica</name>
    <dbReference type="NCBI Taxonomy" id="765201"/>
    <lineage>
        <taxon>Bacteria</taxon>
        <taxon>Bacillati</taxon>
        <taxon>Actinomycetota</taxon>
        <taxon>Actinomycetes</taxon>
        <taxon>Micrococcales</taxon>
        <taxon>Promicromonosporaceae</taxon>
        <taxon>Promicromonospora</taxon>
    </lineage>
</organism>
<reference evidence="2" key="1">
    <citation type="submission" date="2022-06" db="EMBL/GenBank/DDBJ databases">
        <title>Genomic Encyclopedia of Archaeal and Bacterial Type Strains, Phase II (KMG-II): from individual species to whole genera.</title>
        <authorList>
            <person name="Goeker M."/>
        </authorList>
    </citation>
    <scope>NUCLEOTIDE SEQUENCE</scope>
    <source>
        <strain evidence="2">DSM 26652</strain>
    </source>
</reference>
<dbReference type="EMBL" id="JAMTCS010000012">
    <property type="protein sequence ID" value="MCP2266429.1"/>
    <property type="molecule type" value="Genomic_DNA"/>
</dbReference>
<dbReference type="Proteomes" id="UP001139493">
    <property type="component" value="Unassembled WGS sequence"/>
</dbReference>
<protein>
    <submittedName>
        <fullName evidence="2">Uncharacterized protein</fullName>
    </submittedName>
</protein>
<name>A0A9X2G426_9MICO</name>
<accession>A0A9X2G426</accession>
<keyword evidence="1" id="KW-0812">Transmembrane</keyword>
<evidence type="ECO:0000256" key="1">
    <source>
        <dbReference type="SAM" id="Phobius"/>
    </source>
</evidence>
<proteinExistence type="predicted"/>
<keyword evidence="1" id="KW-0472">Membrane</keyword>
<dbReference type="InterPro" id="IPR047928">
    <property type="entry name" value="Perm_prefix_1"/>
</dbReference>
<feature type="transmembrane region" description="Helical" evidence="1">
    <location>
        <begin position="257"/>
        <end position="275"/>
    </location>
</feature>